<dbReference type="EMBL" id="OIVN01003768">
    <property type="protein sequence ID" value="SPD13429.1"/>
    <property type="molecule type" value="Genomic_DNA"/>
</dbReference>
<reference evidence="3" key="1">
    <citation type="submission" date="2018-02" db="EMBL/GenBank/DDBJ databases">
        <authorList>
            <person name="Cohen D.B."/>
            <person name="Kent A.D."/>
        </authorList>
    </citation>
    <scope>NUCLEOTIDE SEQUENCE</scope>
</reference>
<feature type="transmembrane region" description="Helical" evidence="2">
    <location>
        <begin position="139"/>
        <end position="161"/>
    </location>
</feature>
<evidence type="ECO:0000313" key="3">
    <source>
        <dbReference type="EMBL" id="SPD13429.1"/>
    </source>
</evidence>
<accession>A0A2N9HP90</accession>
<feature type="compositionally biased region" description="Acidic residues" evidence="1">
    <location>
        <begin position="381"/>
        <end position="392"/>
    </location>
</feature>
<protein>
    <recommendedName>
        <fullName evidence="4">Aminotransferase-like plant mobile domain-containing protein</fullName>
    </recommendedName>
</protein>
<evidence type="ECO:0000256" key="1">
    <source>
        <dbReference type="SAM" id="MobiDB-lite"/>
    </source>
</evidence>
<proteinExistence type="predicted"/>
<dbReference type="AlphaFoldDB" id="A0A2N9HP90"/>
<keyword evidence="2" id="KW-1133">Transmembrane helix</keyword>
<evidence type="ECO:0008006" key="4">
    <source>
        <dbReference type="Google" id="ProtNLM"/>
    </source>
</evidence>
<evidence type="ECO:0000256" key="2">
    <source>
        <dbReference type="SAM" id="Phobius"/>
    </source>
</evidence>
<sequence>MSRRRSTSRSQSSATSSANIANMDLCPVDHHFSMNRWLLILTHGEEISISLRSFVSRDNPIEIHKWWRRLSPMTHALIELAGFKNFVELHPTEFAKKFLLYALVERWWDTTHTLHIAGVEMMITPYNIHRLMGLRVDGLILTFNTFVHAFELIGSILDWIWERLQLISLAFFMPSWKLHETQRREGLGWRGPFSYSQFQYSLMQITWAAWIGTTRTGIATTDMRAFSMAQFSWLYEGPGVRVVYMAERLTCQLGHGDDLVPMAPLQFTLFPYKAPNEVVNQWRAGFPYLERLEEDGNFEEYQGPGAAVGLDGLQDIVLPPWTVLVYRVDGTIFEFQVTRHEVVLGYPIPRNARPTMMTKYFRDRFSRPPSSSSRGTQVDPEANDYDDDDDDEPSFKRGRYD</sequence>
<keyword evidence="2" id="KW-0472">Membrane</keyword>
<feature type="region of interest" description="Disordered" evidence="1">
    <location>
        <begin position="363"/>
        <end position="401"/>
    </location>
</feature>
<gene>
    <name evidence="3" type="ORF">FSB_LOCUS41311</name>
</gene>
<organism evidence="3">
    <name type="scientific">Fagus sylvatica</name>
    <name type="common">Beechnut</name>
    <dbReference type="NCBI Taxonomy" id="28930"/>
    <lineage>
        <taxon>Eukaryota</taxon>
        <taxon>Viridiplantae</taxon>
        <taxon>Streptophyta</taxon>
        <taxon>Embryophyta</taxon>
        <taxon>Tracheophyta</taxon>
        <taxon>Spermatophyta</taxon>
        <taxon>Magnoliopsida</taxon>
        <taxon>eudicotyledons</taxon>
        <taxon>Gunneridae</taxon>
        <taxon>Pentapetalae</taxon>
        <taxon>rosids</taxon>
        <taxon>fabids</taxon>
        <taxon>Fagales</taxon>
        <taxon>Fagaceae</taxon>
        <taxon>Fagus</taxon>
    </lineage>
</organism>
<name>A0A2N9HP90_FAGSY</name>
<keyword evidence="2" id="KW-0812">Transmembrane</keyword>